<sequence length="110" mass="11774">MKRTLVIKGEIDQYICSETKTFYAEEGVILTPGAKDELSRRGIAMVRGERPEPAPVAPATPAAACGEVEGGVQDLLVAVAALVKTEFDVEDPELIKAISCQAVKTLMENL</sequence>
<dbReference type="AlphaFoldDB" id="A0A6I6JL17"/>
<proteinExistence type="predicted"/>
<gene>
    <name evidence="1" type="ORF">GM415_17760</name>
</gene>
<dbReference type="KEGG" id="psel:GM415_17760"/>
<protein>
    <submittedName>
        <fullName evidence="1">Uncharacterized protein</fullName>
    </submittedName>
</protein>
<accession>A0A6I6JL17</accession>
<dbReference type="EMBL" id="CP046400">
    <property type="protein sequence ID" value="QGY41889.1"/>
    <property type="molecule type" value="Genomic_DNA"/>
</dbReference>
<dbReference type="Proteomes" id="UP000428328">
    <property type="component" value="Chromosome"/>
</dbReference>
<dbReference type="RefSeq" id="WP_158950572.1">
    <property type="nucleotide sequence ID" value="NZ_CP046400.1"/>
</dbReference>
<evidence type="ECO:0000313" key="1">
    <source>
        <dbReference type="EMBL" id="QGY41889.1"/>
    </source>
</evidence>
<keyword evidence="2" id="KW-1185">Reference proteome</keyword>
<reference evidence="1 2" key="1">
    <citation type="submission" date="2019-11" db="EMBL/GenBank/DDBJ databases">
        <authorList>
            <person name="Zheng R.K."/>
            <person name="Sun C.M."/>
        </authorList>
    </citation>
    <scope>NUCLEOTIDE SEQUENCE [LARGE SCALE GENOMIC DNA]</scope>
    <source>
        <strain evidence="1 2">SRB007</strain>
    </source>
</reference>
<evidence type="ECO:0000313" key="2">
    <source>
        <dbReference type="Proteomes" id="UP000428328"/>
    </source>
</evidence>
<organism evidence="1 2">
    <name type="scientific">Pseudodesulfovibrio cashew</name>
    <dbReference type="NCBI Taxonomy" id="2678688"/>
    <lineage>
        <taxon>Bacteria</taxon>
        <taxon>Pseudomonadati</taxon>
        <taxon>Thermodesulfobacteriota</taxon>
        <taxon>Desulfovibrionia</taxon>
        <taxon>Desulfovibrionales</taxon>
        <taxon>Desulfovibrionaceae</taxon>
    </lineage>
</organism>
<name>A0A6I6JL17_9BACT</name>